<accession>A0A1T4LP94</accession>
<organism evidence="1 2">
    <name type="scientific">Eubacterium ruminantium</name>
    <dbReference type="NCBI Taxonomy" id="42322"/>
    <lineage>
        <taxon>Bacteria</taxon>
        <taxon>Bacillati</taxon>
        <taxon>Bacillota</taxon>
        <taxon>Clostridia</taxon>
        <taxon>Eubacteriales</taxon>
        <taxon>Eubacteriaceae</taxon>
        <taxon>Eubacterium</taxon>
    </lineage>
</organism>
<gene>
    <name evidence="1" type="ORF">SAMN02745110_00859</name>
</gene>
<evidence type="ECO:0000313" key="1">
    <source>
        <dbReference type="EMBL" id="SJZ56540.1"/>
    </source>
</evidence>
<dbReference type="RefSeq" id="WP_078786717.1">
    <property type="nucleotide sequence ID" value="NZ_FMTO01000004.1"/>
</dbReference>
<sequence>MQIKIGEFDCTECWDGVFYKKLSNYPAISEWEIQTVLDFERYEKQNGRDCFIEADHDILKAIEDYKRIYESGKRVNAPKKITECVACPKYKGCMTDYVCHTAPVENAVNILKCGSLQAPTKWKGISALVLKAENKNAANDPEDYFDYVMFS</sequence>
<dbReference type="Proteomes" id="UP000189857">
    <property type="component" value="Unassembled WGS sequence"/>
</dbReference>
<name>A0A1T4LP94_9FIRM</name>
<reference evidence="1 2" key="1">
    <citation type="submission" date="2017-02" db="EMBL/GenBank/DDBJ databases">
        <authorList>
            <person name="Peterson S.W."/>
        </authorList>
    </citation>
    <scope>NUCLEOTIDE SEQUENCE [LARGE SCALE GENOMIC DNA]</scope>
    <source>
        <strain evidence="1 2">ATCC 17233</strain>
    </source>
</reference>
<keyword evidence="2" id="KW-1185">Reference proteome</keyword>
<proteinExistence type="predicted"/>
<dbReference type="AlphaFoldDB" id="A0A1T4LP94"/>
<dbReference type="EMBL" id="FUXA01000006">
    <property type="protein sequence ID" value="SJZ56540.1"/>
    <property type="molecule type" value="Genomic_DNA"/>
</dbReference>
<evidence type="ECO:0000313" key="2">
    <source>
        <dbReference type="Proteomes" id="UP000189857"/>
    </source>
</evidence>
<dbReference type="OrthoDB" id="2225361at2"/>
<protein>
    <submittedName>
        <fullName evidence="1">Uncharacterized protein</fullName>
    </submittedName>
</protein>